<name>A0A2H0B5J6_9BACT</name>
<dbReference type="PANTHER" id="PTHR39341">
    <property type="entry name" value="BSL7085 PROTEIN"/>
    <property type="match status" value="1"/>
</dbReference>
<proteinExistence type="predicted"/>
<dbReference type="Pfam" id="PF08984">
    <property type="entry name" value="DUF1858"/>
    <property type="match status" value="1"/>
</dbReference>
<dbReference type="InterPro" id="IPR015077">
    <property type="entry name" value="DUF1858"/>
</dbReference>
<dbReference type="InterPro" id="IPR023883">
    <property type="entry name" value="CHP03980_redox-disulphide"/>
</dbReference>
<dbReference type="Gene3D" id="1.10.3910.10">
    <property type="entry name" value="SP0561-like"/>
    <property type="match status" value="1"/>
</dbReference>
<evidence type="ECO:0000313" key="3">
    <source>
        <dbReference type="Proteomes" id="UP000231081"/>
    </source>
</evidence>
<reference evidence="2 3" key="1">
    <citation type="submission" date="2017-09" db="EMBL/GenBank/DDBJ databases">
        <title>Depth-based differentiation of microbial function through sediment-hosted aquifers and enrichment of novel symbionts in the deep terrestrial subsurface.</title>
        <authorList>
            <person name="Probst A.J."/>
            <person name="Ladd B."/>
            <person name="Jarett J.K."/>
            <person name="Geller-Mcgrath D.E."/>
            <person name="Sieber C.M."/>
            <person name="Emerson J.B."/>
            <person name="Anantharaman K."/>
            <person name="Thomas B.C."/>
            <person name="Malmstrom R."/>
            <person name="Stieglmeier M."/>
            <person name="Klingl A."/>
            <person name="Woyke T."/>
            <person name="Ryan C.M."/>
            <person name="Banfield J.F."/>
        </authorList>
    </citation>
    <scope>NUCLEOTIDE SEQUENCE [LARGE SCALE GENOMIC DNA]</scope>
    <source>
        <strain evidence="2">CG23_combo_of_CG06-09_8_20_14_all_47_9</strain>
    </source>
</reference>
<dbReference type="Proteomes" id="UP000231081">
    <property type="component" value="Unassembled WGS sequence"/>
</dbReference>
<protein>
    <submittedName>
        <fullName evidence="2">Disulfide oxidoreductase</fullName>
    </submittedName>
</protein>
<dbReference type="InterPro" id="IPR038062">
    <property type="entry name" value="ScdA-like_N_sf"/>
</dbReference>
<organism evidence="2 3">
    <name type="scientific">Candidatus Beckwithbacteria bacterium CG23_combo_of_CG06-09_8_20_14_all_47_9</name>
    <dbReference type="NCBI Taxonomy" id="1974498"/>
    <lineage>
        <taxon>Bacteria</taxon>
        <taxon>Candidatus Beckwithiibacteriota</taxon>
    </lineage>
</organism>
<dbReference type="NCBIfam" id="TIGR03980">
    <property type="entry name" value="prismane_assoc"/>
    <property type="match status" value="1"/>
</dbReference>
<dbReference type="PANTHER" id="PTHR39341:SF1">
    <property type="entry name" value="DUF1858 DOMAIN-CONTAINING PROTEIN"/>
    <property type="match status" value="1"/>
</dbReference>
<dbReference type="SUPFAM" id="SSF140683">
    <property type="entry name" value="SP0561-like"/>
    <property type="match status" value="1"/>
</dbReference>
<dbReference type="AlphaFoldDB" id="A0A2H0B5J6"/>
<accession>A0A2H0B5J6</accession>
<gene>
    <name evidence="2" type="ORF">COX09_02705</name>
</gene>
<comment type="caution">
    <text evidence="2">The sequence shown here is derived from an EMBL/GenBank/DDBJ whole genome shotgun (WGS) entry which is preliminary data.</text>
</comment>
<evidence type="ECO:0000313" key="2">
    <source>
        <dbReference type="EMBL" id="PIP52228.1"/>
    </source>
</evidence>
<feature type="domain" description="DUF1858" evidence="1">
    <location>
        <begin position="22"/>
        <end position="71"/>
    </location>
</feature>
<dbReference type="EMBL" id="PCSQ01000071">
    <property type="protein sequence ID" value="PIP52228.1"/>
    <property type="molecule type" value="Genomic_DNA"/>
</dbReference>
<evidence type="ECO:0000259" key="1">
    <source>
        <dbReference type="Pfam" id="PF08984"/>
    </source>
</evidence>
<sequence>MRAFGGGDMAKTKAKIKVKIGRKMNLAELVTLYPQLVNVLMEDYGLHCVSCFAAGFDTLEEGAKIHGYDDRDIEKMVKRLNTLVK</sequence>